<keyword evidence="2" id="KW-1185">Reference proteome</keyword>
<proteinExistence type="predicted"/>
<dbReference type="EMBL" id="CAKLPZ010000002">
    <property type="protein sequence ID" value="CAH1001361.1"/>
    <property type="molecule type" value="Genomic_DNA"/>
</dbReference>
<protein>
    <recommendedName>
        <fullName evidence="3">PRC-barrel domain containing protein</fullName>
    </recommendedName>
</protein>
<evidence type="ECO:0008006" key="3">
    <source>
        <dbReference type="Google" id="ProtNLM"/>
    </source>
</evidence>
<evidence type="ECO:0000313" key="1">
    <source>
        <dbReference type="EMBL" id="CAH1001361.1"/>
    </source>
</evidence>
<evidence type="ECO:0000313" key="2">
    <source>
        <dbReference type="Proteomes" id="UP000837803"/>
    </source>
</evidence>
<dbReference type="Proteomes" id="UP000837803">
    <property type="component" value="Unassembled WGS sequence"/>
</dbReference>
<reference evidence="1" key="1">
    <citation type="submission" date="2021-12" db="EMBL/GenBank/DDBJ databases">
        <authorList>
            <person name="Rodrigo-Torres L."/>
            <person name="Arahal R. D."/>
            <person name="Lucena T."/>
        </authorList>
    </citation>
    <scope>NUCLEOTIDE SEQUENCE</scope>
    <source>
        <strain evidence="1">CECT 8419</strain>
    </source>
</reference>
<organism evidence="1 2">
    <name type="scientific">Neolewinella maritima</name>
    <dbReference type="NCBI Taxonomy" id="1383882"/>
    <lineage>
        <taxon>Bacteria</taxon>
        <taxon>Pseudomonadati</taxon>
        <taxon>Bacteroidota</taxon>
        <taxon>Saprospiria</taxon>
        <taxon>Saprospirales</taxon>
        <taxon>Lewinellaceae</taxon>
        <taxon>Neolewinella</taxon>
    </lineage>
</organism>
<dbReference type="RefSeq" id="WP_238751208.1">
    <property type="nucleotide sequence ID" value="NZ_CAKLPZ010000002.1"/>
</dbReference>
<name>A0ABN8F9Z1_9BACT</name>
<accession>A0ABN8F9Z1</accession>
<gene>
    <name evidence="1" type="ORF">LEM8419_02262</name>
</gene>
<comment type="caution">
    <text evidence="1">The sequence shown here is derived from an EMBL/GenBank/DDBJ whole genome shotgun (WGS) entry which is preliminary data.</text>
</comment>
<sequence>MSGPIFSLATIIGAVVHSVEGSQLAVVTDAIWNKDSGKLTYLIVSPDKVVNPDTTRDPPSAFAIHPSYFYFQGTQQQLVFNPKIGKDTHAFLLDLPQPYDELDVHDAVEFKRYISQHTATATHRSDNE</sequence>